<evidence type="ECO:0000256" key="1">
    <source>
        <dbReference type="SAM" id="Phobius"/>
    </source>
</evidence>
<keyword evidence="4" id="KW-1185">Reference proteome</keyword>
<proteinExistence type="predicted"/>
<dbReference type="InterPro" id="IPR002656">
    <property type="entry name" value="Acyl_transf_3_dom"/>
</dbReference>
<name>A0A931BC06_9BACT</name>
<reference evidence="3 4" key="1">
    <citation type="submission" date="2020-11" db="EMBL/GenBank/DDBJ databases">
        <authorList>
            <person name="Kim M.K."/>
        </authorList>
    </citation>
    <scope>NUCLEOTIDE SEQUENCE [LARGE SCALE GENOMIC DNA]</scope>
    <source>
        <strain evidence="3 4">BT439</strain>
    </source>
</reference>
<feature type="transmembrane region" description="Helical" evidence="1">
    <location>
        <begin position="247"/>
        <end position="268"/>
    </location>
</feature>
<dbReference type="Pfam" id="PF01757">
    <property type="entry name" value="Acyl_transf_3"/>
    <property type="match status" value="1"/>
</dbReference>
<keyword evidence="1" id="KW-1133">Transmembrane helix</keyword>
<feature type="transmembrane region" description="Helical" evidence="1">
    <location>
        <begin position="188"/>
        <end position="208"/>
    </location>
</feature>
<protein>
    <submittedName>
        <fullName evidence="3">Acyltransferase</fullName>
    </submittedName>
</protein>
<feature type="transmembrane region" description="Helical" evidence="1">
    <location>
        <begin position="329"/>
        <end position="355"/>
    </location>
</feature>
<dbReference type="GO" id="GO:0016020">
    <property type="term" value="C:membrane"/>
    <property type="evidence" value="ECO:0007669"/>
    <property type="project" value="TreeGrafter"/>
</dbReference>
<keyword evidence="3" id="KW-0808">Transferase</keyword>
<dbReference type="Proteomes" id="UP000645610">
    <property type="component" value="Unassembled WGS sequence"/>
</dbReference>
<sequence length="371" mass="41953">MIPSSTALPASPLLYRPTLNGLRAIAVWLVILGHWTHLPFPVGEMGRITFFVLSGYLISGIVWKQQVHPGAPAGWGRRLRTFYARRVLRILPPYYLALALGAALPLATLHQYPGWFVLPFSNLLFYRLQHWGEGVGHYWTMAVDEQFYLVWPLLLGLLGRRVAPFLALAAAGLLFRAVWTAWFTSGFVLVLLPACLDMFATGAVLRIVEHRPRVQALARGPWVVLAWAIWVSLWGLTHLIGSENQELWLLTYTSLGSVAGFLTLAWVLRTPDADYQPRNGFLLHPVLQWVGRRSYGCYLYHLLLPVFFQRAIFRLFPATMASGPALREFWLAPIPTVLVLTPLLLAMAAASWAWLEAPLERWKDKFTYAKA</sequence>
<evidence type="ECO:0000313" key="4">
    <source>
        <dbReference type="Proteomes" id="UP000645610"/>
    </source>
</evidence>
<organism evidence="3 4">
    <name type="scientific">Hymenobacter properus</name>
    <dbReference type="NCBI Taxonomy" id="2791026"/>
    <lineage>
        <taxon>Bacteria</taxon>
        <taxon>Pseudomonadati</taxon>
        <taxon>Bacteroidota</taxon>
        <taxon>Cytophagia</taxon>
        <taxon>Cytophagales</taxon>
        <taxon>Hymenobacteraceae</taxon>
        <taxon>Hymenobacter</taxon>
    </lineage>
</organism>
<dbReference type="GO" id="GO:0016747">
    <property type="term" value="F:acyltransferase activity, transferring groups other than amino-acyl groups"/>
    <property type="evidence" value="ECO:0007669"/>
    <property type="project" value="InterPro"/>
</dbReference>
<dbReference type="GO" id="GO:0000271">
    <property type="term" value="P:polysaccharide biosynthetic process"/>
    <property type="evidence" value="ECO:0007669"/>
    <property type="project" value="TreeGrafter"/>
</dbReference>
<accession>A0A931BC06</accession>
<feature type="domain" description="Acyltransferase 3" evidence="2">
    <location>
        <begin position="19"/>
        <end position="351"/>
    </location>
</feature>
<gene>
    <name evidence="3" type="ORF">I2I01_02625</name>
</gene>
<feature type="transmembrane region" description="Helical" evidence="1">
    <location>
        <begin position="94"/>
        <end position="118"/>
    </location>
</feature>
<evidence type="ECO:0000313" key="3">
    <source>
        <dbReference type="EMBL" id="MBF9140509.1"/>
    </source>
</evidence>
<dbReference type="PANTHER" id="PTHR23028">
    <property type="entry name" value="ACETYLTRANSFERASE"/>
    <property type="match status" value="1"/>
</dbReference>
<feature type="transmembrane region" description="Helical" evidence="1">
    <location>
        <begin position="220"/>
        <end position="241"/>
    </location>
</feature>
<feature type="transmembrane region" description="Helical" evidence="1">
    <location>
        <begin position="21"/>
        <end position="40"/>
    </location>
</feature>
<feature type="transmembrane region" description="Helical" evidence="1">
    <location>
        <begin position="165"/>
        <end position="182"/>
    </location>
</feature>
<dbReference type="RefSeq" id="WP_196284858.1">
    <property type="nucleotide sequence ID" value="NZ_JADQDP010000001.1"/>
</dbReference>
<keyword evidence="3" id="KW-0012">Acyltransferase</keyword>
<dbReference type="PANTHER" id="PTHR23028:SF53">
    <property type="entry name" value="ACYL_TRANSF_3 DOMAIN-CONTAINING PROTEIN"/>
    <property type="match status" value="1"/>
</dbReference>
<feature type="transmembrane region" description="Helical" evidence="1">
    <location>
        <begin position="46"/>
        <end position="63"/>
    </location>
</feature>
<dbReference type="EMBL" id="JADQDP010000001">
    <property type="protein sequence ID" value="MBF9140509.1"/>
    <property type="molecule type" value="Genomic_DNA"/>
</dbReference>
<keyword evidence="1" id="KW-0472">Membrane</keyword>
<dbReference type="InterPro" id="IPR050879">
    <property type="entry name" value="Acyltransferase_3"/>
</dbReference>
<comment type="caution">
    <text evidence="3">The sequence shown here is derived from an EMBL/GenBank/DDBJ whole genome shotgun (WGS) entry which is preliminary data.</text>
</comment>
<evidence type="ECO:0000259" key="2">
    <source>
        <dbReference type="Pfam" id="PF01757"/>
    </source>
</evidence>
<keyword evidence="1" id="KW-0812">Transmembrane</keyword>
<dbReference type="AlphaFoldDB" id="A0A931BC06"/>